<evidence type="ECO:0000256" key="1">
    <source>
        <dbReference type="SAM" id="Phobius"/>
    </source>
</evidence>
<dbReference type="EMBL" id="CABFVA020000026">
    <property type="protein sequence ID" value="VVM05692.1"/>
    <property type="molecule type" value="Genomic_DNA"/>
</dbReference>
<dbReference type="OrthoDB" id="193682at2"/>
<dbReference type="RefSeq" id="WP_142659646.1">
    <property type="nucleotide sequence ID" value="NZ_CABFVA020000026.1"/>
</dbReference>
<evidence type="ECO:0000313" key="3">
    <source>
        <dbReference type="Proteomes" id="UP000334923"/>
    </source>
</evidence>
<keyword evidence="3" id="KW-1185">Reference proteome</keyword>
<feature type="transmembrane region" description="Helical" evidence="1">
    <location>
        <begin position="72"/>
        <end position="90"/>
    </location>
</feature>
<keyword evidence="1" id="KW-0472">Membrane</keyword>
<protein>
    <submittedName>
        <fullName evidence="2">Uncharacterized protein</fullName>
    </submittedName>
</protein>
<dbReference type="AlphaFoldDB" id="A0A5E6MJK3"/>
<evidence type="ECO:0000313" key="2">
    <source>
        <dbReference type="EMBL" id="VVM05692.1"/>
    </source>
</evidence>
<reference evidence="2 3" key="1">
    <citation type="submission" date="2019-09" db="EMBL/GenBank/DDBJ databases">
        <authorList>
            <person name="Cremers G."/>
        </authorList>
    </citation>
    <scope>NUCLEOTIDE SEQUENCE [LARGE SCALE GENOMIC DNA]</scope>
    <source>
        <strain evidence="2">4A</strain>
    </source>
</reference>
<name>A0A5E6MJK3_9BACT</name>
<keyword evidence="1" id="KW-0812">Transmembrane</keyword>
<gene>
    <name evidence="2" type="ORF">MAMT_00728</name>
</gene>
<keyword evidence="1" id="KW-1133">Transmembrane helix</keyword>
<organism evidence="2 3">
    <name type="scientific">Methylacidimicrobium tartarophylax</name>
    <dbReference type="NCBI Taxonomy" id="1041768"/>
    <lineage>
        <taxon>Bacteria</taxon>
        <taxon>Pseudomonadati</taxon>
        <taxon>Verrucomicrobiota</taxon>
        <taxon>Methylacidimicrobium</taxon>
    </lineage>
</organism>
<proteinExistence type="predicted"/>
<sequence>MKGKQVIETKLNEQLRNFFANRVAEKATPEYFEGMLGQVHRRLRQELVGRPSWWDRFAELFNLSLPELRPLFVRYALPLVLFGAVAGFALQHDRVAPLAPKGALLAAGGTPSLMADPSLTHGLGSNQDLLIDQRGAGAPAFIRPTIVWGAGEGVVTKAKDREDGGRSFASVLPVRYEASVDF</sequence>
<accession>A0A5E6MJK3</accession>
<dbReference type="Proteomes" id="UP000334923">
    <property type="component" value="Unassembled WGS sequence"/>
</dbReference>